<protein>
    <recommendedName>
        <fullName evidence="2">CRISPR type III-associated protein domain-containing protein</fullName>
    </recommendedName>
</protein>
<dbReference type="RefSeq" id="WP_047881084.1">
    <property type="nucleotide sequence ID" value="NZ_LDOT01000053.1"/>
</dbReference>
<evidence type="ECO:0000259" key="2">
    <source>
        <dbReference type="Pfam" id="PF03787"/>
    </source>
</evidence>
<dbReference type="InterPro" id="IPR052216">
    <property type="entry name" value="CRISPR_Csm3_endoribonuclease"/>
</dbReference>
<dbReference type="PANTHER" id="PTHR35579:SF6">
    <property type="entry name" value="DUF324 DOMAIN-CONTAINING PROTEIN"/>
    <property type="match status" value="1"/>
</dbReference>
<dbReference type="NCBIfam" id="TIGR03986">
    <property type="entry name" value="TIGR03986 family CRISPR-associated RAMP protein"/>
    <property type="match status" value="1"/>
</dbReference>
<dbReference type="PATRIC" id="fig|1195763.3.peg.4745"/>
<evidence type="ECO:0000313" key="4">
    <source>
        <dbReference type="Proteomes" id="UP000036097"/>
    </source>
</evidence>
<dbReference type="PANTHER" id="PTHR35579">
    <property type="entry name" value="CRISPR SYSTEM CMS ENDORIBONUCLEASE CSM3"/>
    <property type="match status" value="1"/>
</dbReference>
<proteinExistence type="predicted"/>
<dbReference type="Proteomes" id="UP000036097">
    <property type="component" value="Unassembled WGS sequence"/>
</dbReference>
<dbReference type="CDD" id="cd09726">
    <property type="entry name" value="RAMP_I_III"/>
    <property type="match status" value="1"/>
</dbReference>
<feature type="domain" description="CRISPR type III-associated protein" evidence="2">
    <location>
        <begin position="49"/>
        <end position="98"/>
    </location>
</feature>
<sequence>MAISYQVHAPYHFVPLSKWVYMPDWAHMVSHDVPFKDGYSGVIEYRLTNATPLLVGGEQDNKDGQPTLVKWTRDPHGNPVIPGSSLKGMIRNVLEIAAFGKFVAIDENHFSFRDVSSKSHYLESIIKPNSVRAAWLKYDSTKQGWTLTTCEWAKIKHSDIRTAFAIKIDNNDAATAKYDAWPLTKPVNMKVISKTGKQGTVNWAVDLDKGNSSGNLVFCNKRIIGRGHPQDYEFSYCFYGQQHVAAIDMEQLNALANKMFVSHDEDQVKYLLENQHPDFGIPIFALFDKKGQKLHSLGLSKMPRVLYNHSVAGLADKMQTKARTSPHYFDMAELMFGTLREKGLSLKSRVFFSDGKLEKSTGMTVSDNVTLNSPKATFQAAYLEQPIQGQYQDYDNSSARLSGWKRYVANSEFKANKSSSGNTNVQTQLELLNPNSEFTGRIIFHNLKQEELGALLWAIRLGRDEQAADHYHGLGHGKSLGAGAVQLAIEKTTLSLNNTAAEQPDPQQLIECFIAHMNANYPEGNVANWEGSPQIRHLLALANIKANQGRDLSYLEFGDYKGIKNRKEALPAVNINDTPLNRKESLRFASDGSLSFAAGRLSVLFSGEDKADTWYQEEKTKQQKLQRHIDWLKEEKEKEKAVALEAEKLAALPEDEKMVTELKLALEKANDLEEKRNINTRVEEIIDLSLRQDISTPAARLLLETVTDKSLCAYLAITNKKKLQSRKAKLADLVTKYNLKGGL</sequence>
<keyword evidence="1" id="KW-0051">Antiviral defense</keyword>
<comment type="caution">
    <text evidence="3">The sequence shown here is derived from an EMBL/GenBank/DDBJ whole genome shotgun (WGS) entry which is preliminary data.</text>
</comment>
<feature type="domain" description="CRISPR type III-associated protein" evidence="2">
    <location>
        <begin position="328"/>
        <end position="485"/>
    </location>
</feature>
<dbReference type="GO" id="GO:0051607">
    <property type="term" value="P:defense response to virus"/>
    <property type="evidence" value="ECO:0007669"/>
    <property type="project" value="UniProtKB-KW"/>
</dbReference>
<dbReference type="EMBL" id="LDOT01000053">
    <property type="protein sequence ID" value="KLV01458.1"/>
    <property type="molecule type" value="Genomic_DNA"/>
</dbReference>
<dbReference type="AlphaFoldDB" id="A0A0J1GNV7"/>
<reference evidence="3 4" key="1">
    <citation type="submission" date="2015-05" db="EMBL/GenBank/DDBJ databases">
        <title>Photobacterium galathea sp. nov.</title>
        <authorList>
            <person name="Machado H."/>
            <person name="Gram L."/>
        </authorList>
    </citation>
    <scope>NUCLEOTIDE SEQUENCE [LARGE SCALE GENOMIC DNA]</scope>
    <source>
        <strain evidence="3 4">CGMCC 1.12159</strain>
    </source>
</reference>
<dbReference type="STRING" id="1195763.ABT56_22130"/>
<dbReference type="Pfam" id="PF03787">
    <property type="entry name" value="RAMPs"/>
    <property type="match status" value="2"/>
</dbReference>
<dbReference type="InterPro" id="IPR023825">
    <property type="entry name" value="CRISPR-assoc_RAMP_BGP1436"/>
</dbReference>
<dbReference type="OrthoDB" id="5362408at2"/>
<name>A0A0J1GNV7_9GAMM</name>
<evidence type="ECO:0000256" key="1">
    <source>
        <dbReference type="ARBA" id="ARBA00023118"/>
    </source>
</evidence>
<evidence type="ECO:0000313" key="3">
    <source>
        <dbReference type="EMBL" id="KLV01458.1"/>
    </source>
</evidence>
<organism evidence="3 4">
    <name type="scientific">Photobacterium aquae</name>
    <dbReference type="NCBI Taxonomy" id="1195763"/>
    <lineage>
        <taxon>Bacteria</taxon>
        <taxon>Pseudomonadati</taxon>
        <taxon>Pseudomonadota</taxon>
        <taxon>Gammaproteobacteria</taxon>
        <taxon>Vibrionales</taxon>
        <taxon>Vibrionaceae</taxon>
        <taxon>Photobacterium</taxon>
    </lineage>
</organism>
<keyword evidence="4" id="KW-1185">Reference proteome</keyword>
<accession>A0A0J1GNV7</accession>
<dbReference type="InterPro" id="IPR005537">
    <property type="entry name" value="RAMP_III_fam"/>
</dbReference>
<gene>
    <name evidence="3" type="ORF">ABT56_22130</name>
</gene>